<keyword evidence="1" id="KW-1185">Reference proteome</keyword>
<name>A0A1I7W924_HETBA</name>
<proteinExistence type="predicted"/>
<sequence length="23" mass="2700">MTIPRLELVAILIIQHKSTQFFT</sequence>
<dbReference type="Proteomes" id="UP000095283">
    <property type="component" value="Unplaced"/>
</dbReference>
<organism evidence="1 2">
    <name type="scientific">Heterorhabditis bacteriophora</name>
    <name type="common">Entomopathogenic nematode worm</name>
    <dbReference type="NCBI Taxonomy" id="37862"/>
    <lineage>
        <taxon>Eukaryota</taxon>
        <taxon>Metazoa</taxon>
        <taxon>Ecdysozoa</taxon>
        <taxon>Nematoda</taxon>
        <taxon>Chromadorea</taxon>
        <taxon>Rhabditida</taxon>
        <taxon>Rhabditina</taxon>
        <taxon>Rhabditomorpha</taxon>
        <taxon>Strongyloidea</taxon>
        <taxon>Heterorhabditidae</taxon>
        <taxon>Heterorhabditis</taxon>
    </lineage>
</organism>
<accession>A0A1I7W924</accession>
<dbReference type="WBParaSite" id="Hba_01144">
    <property type="protein sequence ID" value="Hba_01144"/>
    <property type="gene ID" value="Hba_01144"/>
</dbReference>
<evidence type="ECO:0000313" key="2">
    <source>
        <dbReference type="WBParaSite" id="Hba_01144"/>
    </source>
</evidence>
<dbReference type="AlphaFoldDB" id="A0A1I7W924"/>
<evidence type="ECO:0000313" key="1">
    <source>
        <dbReference type="Proteomes" id="UP000095283"/>
    </source>
</evidence>
<reference evidence="2" key="1">
    <citation type="submission" date="2016-11" db="UniProtKB">
        <authorList>
            <consortium name="WormBaseParasite"/>
        </authorList>
    </citation>
    <scope>IDENTIFICATION</scope>
</reference>
<protein>
    <submittedName>
        <fullName evidence="2">Uncharacterized protein</fullName>
    </submittedName>
</protein>